<evidence type="ECO:0000256" key="6">
    <source>
        <dbReference type="ARBA" id="ARBA00023235"/>
    </source>
</evidence>
<feature type="signal peptide" evidence="7">
    <location>
        <begin position="1"/>
        <end position="17"/>
    </location>
</feature>
<feature type="domain" description="PpiC" evidence="8">
    <location>
        <begin position="277"/>
        <end position="376"/>
    </location>
</feature>
<feature type="chain" id="PRO_5043068941" description="Chaperone SurA" evidence="7">
    <location>
        <begin position="18"/>
        <end position="422"/>
    </location>
</feature>
<dbReference type="RefSeq" id="WP_286293973.1">
    <property type="nucleotide sequence ID" value="NZ_AP024718.1"/>
</dbReference>
<dbReference type="SUPFAM" id="SSF54534">
    <property type="entry name" value="FKBP-like"/>
    <property type="match status" value="2"/>
</dbReference>
<evidence type="ECO:0000256" key="2">
    <source>
        <dbReference type="ARBA" id="ARBA00022737"/>
    </source>
</evidence>
<accession>A0AAU9C9Y3</accession>
<dbReference type="Pfam" id="PF13616">
    <property type="entry name" value="Rotamase_3"/>
    <property type="match status" value="1"/>
</dbReference>
<dbReference type="PROSITE" id="PS01096">
    <property type="entry name" value="PPIC_PPIASE_1"/>
    <property type="match status" value="1"/>
</dbReference>
<dbReference type="InterPro" id="IPR046357">
    <property type="entry name" value="PPIase_dom_sf"/>
</dbReference>
<dbReference type="EC" id="5.2.1.8" evidence="7"/>
<dbReference type="HAMAP" id="MF_01183">
    <property type="entry name" value="Chaperone_SurA"/>
    <property type="match status" value="1"/>
</dbReference>
<dbReference type="Gene3D" id="1.10.4030.10">
    <property type="entry name" value="Porin chaperone SurA, peptide-binding domain"/>
    <property type="match status" value="1"/>
</dbReference>
<name>A0AAU9C9Y3_9GAMM</name>
<organism evidence="9 10">
    <name type="scientific">Methylomarinovum tepidoasis</name>
    <dbReference type="NCBI Taxonomy" id="2840183"/>
    <lineage>
        <taxon>Bacteria</taxon>
        <taxon>Pseudomonadati</taxon>
        <taxon>Pseudomonadota</taxon>
        <taxon>Gammaproteobacteria</taxon>
        <taxon>Methylococcales</taxon>
        <taxon>Methylothermaceae</taxon>
        <taxon>Methylomarinovum</taxon>
    </lineage>
</organism>
<comment type="subcellular location">
    <subcellularLocation>
        <location evidence="7">Periplasm</location>
    </subcellularLocation>
    <text evidence="7">Is capable of associating with the outer membrane.</text>
</comment>
<dbReference type="Pfam" id="PF09312">
    <property type="entry name" value="SurA_N"/>
    <property type="match status" value="1"/>
</dbReference>
<dbReference type="Proteomes" id="UP001321450">
    <property type="component" value="Chromosome"/>
</dbReference>
<dbReference type="GO" id="GO:0042277">
    <property type="term" value="F:peptide binding"/>
    <property type="evidence" value="ECO:0007669"/>
    <property type="project" value="InterPro"/>
</dbReference>
<dbReference type="EMBL" id="AP024718">
    <property type="protein sequence ID" value="BCX88727.1"/>
    <property type="molecule type" value="Genomic_DNA"/>
</dbReference>
<keyword evidence="6 7" id="KW-0413">Isomerase</keyword>
<dbReference type="PANTHER" id="PTHR47637">
    <property type="entry name" value="CHAPERONE SURA"/>
    <property type="match status" value="1"/>
</dbReference>
<evidence type="ECO:0000256" key="3">
    <source>
        <dbReference type="ARBA" id="ARBA00022764"/>
    </source>
</evidence>
<evidence type="ECO:0000313" key="9">
    <source>
        <dbReference type="EMBL" id="BCX88727.1"/>
    </source>
</evidence>
<dbReference type="InterPro" id="IPR050280">
    <property type="entry name" value="OMP_Chaperone_SurA"/>
</dbReference>
<feature type="domain" description="PpiC" evidence="8">
    <location>
        <begin position="167"/>
        <end position="268"/>
    </location>
</feature>
<dbReference type="GO" id="GO:0006457">
    <property type="term" value="P:protein folding"/>
    <property type="evidence" value="ECO:0007669"/>
    <property type="project" value="UniProtKB-UniRule"/>
</dbReference>
<comment type="catalytic activity">
    <reaction evidence="7">
        <text>[protein]-peptidylproline (omega=180) = [protein]-peptidylproline (omega=0)</text>
        <dbReference type="Rhea" id="RHEA:16237"/>
        <dbReference type="Rhea" id="RHEA-COMP:10747"/>
        <dbReference type="Rhea" id="RHEA-COMP:10748"/>
        <dbReference type="ChEBI" id="CHEBI:83833"/>
        <dbReference type="ChEBI" id="CHEBI:83834"/>
        <dbReference type="EC" id="5.2.1.8"/>
    </reaction>
</comment>
<dbReference type="InterPro" id="IPR015391">
    <property type="entry name" value="SurA_N"/>
</dbReference>
<dbReference type="Pfam" id="PF00639">
    <property type="entry name" value="Rotamase"/>
    <property type="match status" value="1"/>
</dbReference>
<dbReference type="GO" id="GO:0030288">
    <property type="term" value="C:outer membrane-bounded periplasmic space"/>
    <property type="evidence" value="ECO:0007669"/>
    <property type="project" value="InterPro"/>
</dbReference>
<keyword evidence="4 7" id="KW-0697">Rotamase</keyword>
<dbReference type="PANTHER" id="PTHR47637:SF1">
    <property type="entry name" value="CHAPERONE SURA"/>
    <property type="match status" value="1"/>
</dbReference>
<dbReference type="AlphaFoldDB" id="A0AAU9C9Y3"/>
<keyword evidence="5 7" id="KW-0143">Chaperone</keyword>
<comment type="function">
    <text evidence="7">Chaperone involved in the correct folding and assembly of outer membrane proteins. Recognizes specific patterns of aromatic residues and the orientation of their side chains, which are found more frequently in integral outer membrane proteins. May act in both early periplasmic and late outer membrane-associated steps of protein maturation.</text>
</comment>
<dbReference type="SUPFAM" id="SSF109998">
    <property type="entry name" value="Triger factor/SurA peptide-binding domain-like"/>
    <property type="match status" value="1"/>
</dbReference>
<dbReference type="KEGG" id="meiy:MIN45_P1096"/>
<comment type="domain">
    <text evidence="7">The PPIase activity resides only in the second parvulin domain. The N-terminal region and the C-terminal tail are necessary and sufficient for the chaperone activity of SurA. The PPIase activity is dispensable for SurA to function as a chaperone. The N-terminal region and the C-terminal tail are also required for porin recognition.</text>
</comment>
<protein>
    <recommendedName>
        <fullName evidence="7">Chaperone SurA</fullName>
    </recommendedName>
    <alternativeName>
        <fullName evidence="7">Peptidyl-prolyl cis-trans isomerase SurA</fullName>
        <shortName evidence="7">PPIase SurA</shortName>
        <ecNumber evidence="7">5.2.1.8</ecNumber>
    </alternativeName>
    <alternativeName>
        <fullName evidence="7">Rotamase SurA</fullName>
    </alternativeName>
</protein>
<evidence type="ECO:0000256" key="5">
    <source>
        <dbReference type="ARBA" id="ARBA00023186"/>
    </source>
</evidence>
<evidence type="ECO:0000256" key="4">
    <source>
        <dbReference type="ARBA" id="ARBA00023110"/>
    </source>
</evidence>
<keyword evidence="1 7" id="KW-0732">Signal</keyword>
<reference evidence="10" key="1">
    <citation type="journal article" date="2024" name="Int. J. Syst. Evol. Microbiol.">
        <title>Methylomarinovum tepidoasis sp. nov., a moderately thermophilic methanotroph of the family Methylothermaceae isolated from a deep-sea hydrothermal field.</title>
        <authorList>
            <person name="Hirayama H."/>
            <person name="Takaki Y."/>
            <person name="Abe M."/>
            <person name="Miyazaki M."/>
            <person name="Uematsu K."/>
            <person name="Matsui Y."/>
            <person name="Takai K."/>
        </authorList>
    </citation>
    <scope>NUCLEOTIDE SEQUENCE [LARGE SCALE GENOMIC DNA]</scope>
    <source>
        <strain evidence="10">IN45</strain>
    </source>
</reference>
<evidence type="ECO:0000313" key="10">
    <source>
        <dbReference type="Proteomes" id="UP001321450"/>
    </source>
</evidence>
<dbReference type="InterPro" id="IPR023034">
    <property type="entry name" value="PPIase_SurA"/>
</dbReference>
<evidence type="ECO:0000256" key="7">
    <source>
        <dbReference type="HAMAP-Rule" id="MF_01183"/>
    </source>
</evidence>
<dbReference type="GO" id="GO:0051082">
    <property type="term" value="F:unfolded protein binding"/>
    <property type="evidence" value="ECO:0007669"/>
    <property type="project" value="UniProtKB-UniRule"/>
</dbReference>
<evidence type="ECO:0000259" key="8">
    <source>
        <dbReference type="PROSITE" id="PS50198"/>
    </source>
</evidence>
<evidence type="ECO:0000256" key="1">
    <source>
        <dbReference type="ARBA" id="ARBA00022729"/>
    </source>
</evidence>
<dbReference type="InterPro" id="IPR023058">
    <property type="entry name" value="PPIase_PpiC_CS"/>
</dbReference>
<dbReference type="InterPro" id="IPR027304">
    <property type="entry name" value="Trigger_fact/SurA_dom_sf"/>
</dbReference>
<dbReference type="GO" id="GO:0050821">
    <property type="term" value="P:protein stabilization"/>
    <property type="evidence" value="ECO:0007669"/>
    <property type="project" value="InterPro"/>
</dbReference>
<sequence length="422" mass="47860" precursor="true">MRYLPLFLLLLWTAVHAEPLDRIVAVAEDDVILESELERQTGAIARQLRTQGAPLPPPSILRRQVLERMILRSLQLQLARKAGIEVDDETLRQALLDLAHRNGMNLDAFRQAVESEGMDYAAFVDHLREELVLKRLRASQVDANVQVSEREITHFLETEAQSDPLQATEYRLGHILIATPEATSPEVIQKAREKAERLVAELRQGLDFHQAAITLSDGAQALKGGDLGWRKLDQIPTLFADLVPKMQKGEIAGPIRSPSGFHVIKLLDLKGGEKHLIIESHVRHILIKPNEIVDDAEARRRLNLIRQRIEAGEDFAALAQAYSDDTASAVKGGDLGWITADAVVPPFAEAMNRLKKGEISEPVQTPFGWHIIQVLERKQRDDTPEYRKKRAREILTRRKIEEETELWLRKLRDESYVEIHLD</sequence>
<keyword evidence="10" id="KW-1185">Reference proteome</keyword>
<dbReference type="Gene3D" id="3.10.50.40">
    <property type="match status" value="2"/>
</dbReference>
<dbReference type="GO" id="GO:0003755">
    <property type="term" value="F:peptidyl-prolyl cis-trans isomerase activity"/>
    <property type="evidence" value="ECO:0007669"/>
    <property type="project" value="UniProtKB-UniRule"/>
</dbReference>
<dbReference type="InterPro" id="IPR000297">
    <property type="entry name" value="PPIase_PpiC"/>
</dbReference>
<keyword evidence="2 7" id="KW-0677">Repeat</keyword>
<proteinExistence type="inferred from homology"/>
<gene>
    <name evidence="7" type="primary">surA</name>
    <name evidence="9" type="ORF">MIN45_P1096</name>
</gene>
<keyword evidence="3 7" id="KW-0574">Periplasm</keyword>
<dbReference type="PROSITE" id="PS50198">
    <property type="entry name" value="PPIC_PPIASE_2"/>
    <property type="match status" value="2"/>
</dbReference>
<dbReference type="GO" id="GO:0043165">
    <property type="term" value="P:Gram-negative-bacterium-type cell outer membrane assembly"/>
    <property type="evidence" value="ECO:0007669"/>
    <property type="project" value="InterPro"/>
</dbReference>